<evidence type="ECO:0000259" key="8">
    <source>
        <dbReference type="PROSITE" id="PS50011"/>
    </source>
</evidence>
<evidence type="ECO:0000256" key="7">
    <source>
        <dbReference type="SAM" id="MobiDB-lite"/>
    </source>
</evidence>
<evidence type="ECO:0000256" key="3">
    <source>
        <dbReference type="ARBA" id="ARBA00022777"/>
    </source>
</evidence>
<dbReference type="SMART" id="SM00220">
    <property type="entry name" value="S_TKc"/>
    <property type="match status" value="1"/>
</dbReference>
<dbReference type="SUPFAM" id="SSF56112">
    <property type="entry name" value="Protein kinase-like (PK-like)"/>
    <property type="match status" value="1"/>
</dbReference>
<feature type="compositionally biased region" description="Polar residues" evidence="7">
    <location>
        <begin position="49"/>
        <end position="63"/>
    </location>
</feature>
<organism evidence="9 10">
    <name type="scientific">Stachybotrys elegans</name>
    <dbReference type="NCBI Taxonomy" id="80388"/>
    <lineage>
        <taxon>Eukaryota</taxon>
        <taxon>Fungi</taxon>
        <taxon>Dikarya</taxon>
        <taxon>Ascomycota</taxon>
        <taxon>Pezizomycotina</taxon>
        <taxon>Sordariomycetes</taxon>
        <taxon>Hypocreomycetidae</taxon>
        <taxon>Hypocreales</taxon>
        <taxon>Stachybotryaceae</taxon>
        <taxon>Stachybotrys</taxon>
    </lineage>
</organism>
<feature type="domain" description="Protein kinase" evidence="8">
    <location>
        <begin position="258"/>
        <end position="562"/>
    </location>
</feature>
<evidence type="ECO:0000256" key="5">
    <source>
        <dbReference type="ARBA" id="ARBA00038035"/>
    </source>
</evidence>
<name>A0A8K0ST77_9HYPO</name>
<dbReference type="InterPro" id="IPR008271">
    <property type="entry name" value="Ser/Thr_kinase_AS"/>
</dbReference>
<keyword evidence="3 9" id="KW-0418">Kinase</keyword>
<feature type="region of interest" description="Disordered" evidence="7">
    <location>
        <begin position="300"/>
        <end position="322"/>
    </location>
</feature>
<feature type="compositionally biased region" description="Basic and acidic residues" evidence="7">
    <location>
        <begin position="1"/>
        <end position="10"/>
    </location>
</feature>
<reference evidence="9" key="1">
    <citation type="journal article" date="2021" name="Nat. Commun.">
        <title>Genetic determinants of endophytism in the Arabidopsis root mycobiome.</title>
        <authorList>
            <person name="Mesny F."/>
            <person name="Miyauchi S."/>
            <person name="Thiergart T."/>
            <person name="Pickel B."/>
            <person name="Atanasova L."/>
            <person name="Karlsson M."/>
            <person name="Huettel B."/>
            <person name="Barry K.W."/>
            <person name="Haridas S."/>
            <person name="Chen C."/>
            <person name="Bauer D."/>
            <person name="Andreopoulos W."/>
            <person name="Pangilinan J."/>
            <person name="LaButti K."/>
            <person name="Riley R."/>
            <person name="Lipzen A."/>
            <person name="Clum A."/>
            <person name="Drula E."/>
            <person name="Henrissat B."/>
            <person name="Kohler A."/>
            <person name="Grigoriev I.V."/>
            <person name="Martin F.M."/>
            <person name="Hacquard S."/>
        </authorList>
    </citation>
    <scope>NUCLEOTIDE SEQUENCE</scope>
    <source>
        <strain evidence="9">MPI-CAGE-CH-0235</strain>
    </source>
</reference>
<comment type="similarity">
    <text evidence="5">Belongs to the protein kinase superfamily. STE Ser/Thr protein kinase family. MAP kinase kinase subfamily.</text>
</comment>
<feature type="compositionally biased region" description="Low complexity" evidence="7">
    <location>
        <begin position="203"/>
        <end position="213"/>
    </location>
</feature>
<evidence type="ECO:0000256" key="1">
    <source>
        <dbReference type="ARBA" id="ARBA00022679"/>
    </source>
</evidence>
<proteinExistence type="inferred from homology"/>
<feature type="region of interest" description="Disordered" evidence="7">
    <location>
        <begin position="96"/>
        <end position="216"/>
    </location>
</feature>
<keyword evidence="4" id="KW-0067">ATP-binding</keyword>
<dbReference type="PROSITE" id="PS50011">
    <property type="entry name" value="PROTEIN_KINASE_DOM"/>
    <property type="match status" value="1"/>
</dbReference>
<dbReference type="EMBL" id="JAGPNK010000008">
    <property type="protein sequence ID" value="KAH7316569.1"/>
    <property type="molecule type" value="Genomic_DNA"/>
</dbReference>
<dbReference type="PANTHER" id="PTHR48013">
    <property type="entry name" value="DUAL SPECIFICITY MITOGEN-ACTIVATED PROTEIN KINASE KINASE 5-RELATED"/>
    <property type="match status" value="1"/>
</dbReference>
<evidence type="ECO:0000256" key="4">
    <source>
        <dbReference type="ARBA" id="ARBA00022840"/>
    </source>
</evidence>
<dbReference type="GO" id="GO:0071474">
    <property type="term" value="P:cellular hyperosmotic response"/>
    <property type="evidence" value="ECO:0007669"/>
    <property type="project" value="TreeGrafter"/>
</dbReference>
<dbReference type="Gene3D" id="3.30.200.20">
    <property type="entry name" value="Phosphorylase Kinase, domain 1"/>
    <property type="match status" value="2"/>
</dbReference>
<dbReference type="Proteomes" id="UP000813444">
    <property type="component" value="Unassembled WGS sequence"/>
</dbReference>
<dbReference type="GO" id="GO:0005524">
    <property type="term" value="F:ATP binding"/>
    <property type="evidence" value="ECO:0007669"/>
    <property type="project" value="UniProtKB-KW"/>
</dbReference>
<evidence type="ECO:0000256" key="6">
    <source>
        <dbReference type="ARBA" id="ARBA00038999"/>
    </source>
</evidence>
<keyword evidence="2" id="KW-0547">Nucleotide-binding</keyword>
<gene>
    <name evidence="9" type="ORF">B0I35DRAFT_354328</name>
</gene>
<dbReference type="InterPro" id="IPR011009">
    <property type="entry name" value="Kinase-like_dom_sf"/>
</dbReference>
<sequence>MADEGPKIKDFATTPGSPASEDSSEASTPMDEHTAESPNEVPRRLPSLRSVSDPRNMNPSSTALGFLDNVRKPVSSPSTFAAGAGTMDNSVFAKVRALQEQRKAKGLNPSPSNPASPMGNPNPGGVPNGFPPNMALPPNLQRPGPPMHPRSAPNLPKPSLSERRAKMGMGMKLSDMGGAAPSPGLRRPGAPKLSDAGPGPALQSGQNGSSKQGSKMDDFKKYIDTDKGWITFDGAATITRTGVNFHNGQTFSISLDEVEILGELGKGNYGTVYKVKHAKPRAPRFGTGLSGLSRSQLVHAHSDPSPVRRDGSTNEDPEDGTTGVTMAMKEIRLELDDAKFTTILKELVILHECVSPYIIDFYGAFFQEGAVYICIEYMDGGSIDKLYHGGIPENILRKITYSTVMGLKSLKDDHNIIHRDVKPTNILVNTKGQVKICDFGVSGNLVASIAKTNIGCQSYMAPERISGGQLAPTGNADGTYSVQSDIWSLGLTIIECATGRYPYPPEVSHTIFSQLSAIVEGDPPDLPESGFTDISRDFVKGCLNKVPKLRPTYAMLLNHPWLKPLTKPETITEEAEEGDEADEVADAVGKINLDSGTHDEEVAEWVRSVLERKNEGQGVDGASPPALHKVNLDTVSPLASPAAGV</sequence>
<dbReference type="EC" id="2.7.12.2" evidence="6"/>
<dbReference type="OrthoDB" id="10252354at2759"/>
<dbReference type="PANTHER" id="PTHR48013:SF25">
    <property type="entry name" value="MAP KINASE KINASE PBS2"/>
    <property type="match status" value="1"/>
</dbReference>
<protein>
    <recommendedName>
        <fullName evidence="6">mitogen-activated protein kinase kinase</fullName>
        <ecNumber evidence="6">2.7.12.2</ecNumber>
    </recommendedName>
</protein>
<evidence type="ECO:0000313" key="9">
    <source>
        <dbReference type="EMBL" id="KAH7316569.1"/>
    </source>
</evidence>
<comment type="caution">
    <text evidence="9">The sequence shown here is derived from an EMBL/GenBank/DDBJ whole genome shotgun (WGS) entry which is preliminary data.</text>
</comment>
<dbReference type="Pfam" id="PF00069">
    <property type="entry name" value="Pkinase"/>
    <property type="match status" value="1"/>
</dbReference>
<dbReference type="InterPro" id="IPR000719">
    <property type="entry name" value="Prot_kinase_dom"/>
</dbReference>
<dbReference type="Gene3D" id="1.10.510.10">
    <property type="entry name" value="Transferase(Phosphotransferase) domain 1"/>
    <property type="match status" value="1"/>
</dbReference>
<dbReference type="PROSITE" id="PS00108">
    <property type="entry name" value="PROTEIN_KINASE_ST"/>
    <property type="match status" value="1"/>
</dbReference>
<dbReference type="AlphaFoldDB" id="A0A8K0ST77"/>
<keyword evidence="10" id="KW-1185">Reference proteome</keyword>
<feature type="compositionally biased region" description="Polar residues" evidence="7">
    <location>
        <begin position="14"/>
        <end position="27"/>
    </location>
</feature>
<feature type="compositionally biased region" description="Basic and acidic residues" evidence="7">
    <location>
        <begin position="300"/>
        <end position="312"/>
    </location>
</feature>
<feature type="region of interest" description="Disordered" evidence="7">
    <location>
        <begin position="1"/>
        <end position="73"/>
    </location>
</feature>
<keyword evidence="1" id="KW-0808">Transferase</keyword>
<dbReference type="GO" id="GO:0004708">
    <property type="term" value="F:MAP kinase kinase activity"/>
    <property type="evidence" value="ECO:0007669"/>
    <property type="project" value="UniProtKB-EC"/>
</dbReference>
<evidence type="ECO:0000256" key="2">
    <source>
        <dbReference type="ARBA" id="ARBA00022741"/>
    </source>
</evidence>
<accession>A0A8K0ST77</accession>
<evidence type="ECO:0000313" key="10">
    <source>
        <dbReference type="Proteomes" id="UP000813444"/>
    </source>
</evidence>